<evidence type="ECO:0000313" key="2">
    <source>
        <dbReference type="Proteomes" id="UP000188268"/>
    </source>
</evidence>
<evidence type="ECO:0000313" key="1">
    <source>
        <dbReference type="EMBL" id="OMO84714.1"/>
    </source>
</evidence>
<dbReference type="GO" id="GO:0003676">
    <property type="term" value="F:nucleic acid binding"/>
    <property type="evidence" value="ECO:0007669"/>
    <property type="project" value="InterPro"/>
</dbReference>
<dbReference type="InterPro" id="IPR036875">
    <property type="entry name" value="Znf_CCHC_sf"/>
</dbReference>
<organism evidence="1 2">
    <name type="scientific">Corchorus capsularis</name>
    <name type="common">Jute</name>
    <dbReference type="NCBI Taxonomy" id="210143"/>
    <lineage>
        <taxon>Eukaryota</taxon>
        <taxon>Viridiplantae</taxon>
        <taxon>Streptophyta</taxon>
        <taxon>Embryophyta</taxon>
        <taxon>Tracheophyta</taxon>
        <taxon>Spermatophyta</taxon>
        <taxon>Magnoliopsida</taxon>
        <taxon>eudicotyledons</taxon>
        <taxon>Gunneridae</taxon>
        <taxon>Pentapetalae</taxon>
        <taxon>rosids</taxon>
        <taxon>malvids</taxon>
        <taxon>Malvales</taxon>
        <taxon>Malvaceae</taxon>
        <taxon>Grewioideae</taxon>
        <taxon>Apeibeae</taxon>
        <taxon>Corchorus</taxon>
    </lineage>
</organism>
<dbReference type="GO" id="GO:0008270">
    <property type="term" value="F:zinc ion binding"/>
    <property type="evidence" value="ECO:0007669"/>
    <property type="project" value="InterPro"/>
</dbReference>
<comment type="caution">
    <text evidence="1">The sequence shown here is derived from an EMBL/GenBank/DDBJ whole genome shotgun (WGS) entry which is preliminary data.</text>
</comment>
<name>A0A1R3IQ72_COCAP</name>
<dbReference type="PANTHER" id="PTHR47481:SF9">
    <property type="entry name" value="RETROTRANSPOSON GAG DOMAIN-CONTAINING PROTEIN"/>
    <property type="match status" value="1"/>
</dbReference>
<dbReference type="OMA" id="AYENWND"/>
<evidence type="ECO:0008006" key="3">
    <source>
        <dbReference type="Google" id="ProtNLM"/>
    </source>
</evidence>
<dbReference type="EMBL" id="AWWV01009693">
    <property type="protein sequence ID" value="OMO84714.1"/>
    <property type="molecule type" value="Genomic_DNA"/>
</dbReference>
<dbReference type="SUPFAM" id="SSF57756">
    <property type="entry name" value="Retrovirus zinc finger-like domains"/>
    <property type="match status" value="1"/>
</dbReference>
<dbReference type="Pfam" id="PF14223">
    <property type="entry name" value="Retrotran_gag_2"/>
    <property type="match status" value="1"/>
</dbReference>
<dbReference type="AlphaFoldDB" id="A0A1R3IQ72"/>
<dbReference type="PANTHER" id="PTHR47481">
    <property type="match status" value="1"/>
</dbReference>
<proteinExistence type="predicted"/>
<dbReference type="Gramene" id="OMO84714">
    <property type="protein sequence ID" value="OMO84714"/>
    <property type="gene ID" value="CCACVL1_10692"/>
</dbReference>
<reference evidence="1 2" key="1">
    <citation type="submission" date="2013-09" db="EMBL/GenBank/DDBJ databases">
        <title>Corchorus capsularis genome sequencing.</title>
        <authorList>
            <person name="Alam M."/>
            <person name="Haque M.S."/>
            <person name="Islam M.S."/>
            <person name="Emdad E.M."/>
            <person name="Islam M.M."/>
            <person name="Ahmed B."/>
            <person name="Halim A."/>
            <person name="Hossen Q.M.M."/>
            <person name="Hossain M.Z."/>
            <person name="Ahmed R."/>
            <person name="Khan M.M."/>
            <person name="Islam R."/>
            <person name="Rashid M.M."/>
            <person name="Khan S.A."/>
            <person name="Rahman M.S."/>
            <person name="Alam M."/>
        </authorList>
    </citation>
    <scope>NUCLEOTIDE SEQUENCE [LARGE SCALE GENOMIC DNA]</scope>
    <source>
        <strain evidence="2">cv. CVL-1</strain>
        <tissue evidence="1">Whole seedling</tissue>
    </source>
</reference>
<sequence>MVVSTTSSALPIAVYATTQLPVKLTATNFSSWRAQFDALLFGYGLVGYVNGSFPAPASEIEKNGQNVPNPEYSFWMRQNKLILLAIFLTISENITPFIAASNTSMEAWQKLIKMYANKTQSRIMDLKDKLSSTRRDTKPVGEYLHSNSRPVCKLCDKVGHLAKTCRQGKRFLTSSPTANYASTTSSEKS</sequence>
<gene>
    <name evidence="1" type="ORF">CCACVL1_10692</name>
</gene>
<dbReference type="Proteomes" id="UP000188268">
    <property type="component" value="Unassembled WGS sequence"/>
</dbReference>
<accession>A0A1R3IQ72</accession>
<keyword evidence="2" id="KW-1185">Reference proteome</keyword>
<protein>
    <recommendedName>
        <fullName evidence="3">Zinc finger, CCHC-type</fullName>
    </recommendedName>
</protein>
<dbReference type="OrthoDB" id="1002589at2759"/>